<organism evidence="1 2">
    <name type="scientific">Thalassoglobus polymorphus</name>
    <dbReference type="NCBI Taxonomy" id="2527994"/>
    <lineage>
        <taxon>Bacteria</taxon>
        <taxon>Pseudomonadati</taxon>
        <taxon>Planctomycetota</taxon>
        <taxon>Planctomycetia</taxon>
        <taxon>Planctomycetales</taxon>
        <taxon>Planctomycetaceae</taxon>
        <taxon>Thalassoglobus</taxon>
    </lineage>
</organism>
<sequence length="103" mass="11415">MTPKDHLPYDLHIVLETGEKLWKIARLFAKNGWATRECSWTEFEIQSTDADLLLAPASPPLLSGGVSDDPEAVDRILTLLDSAAIPYAYEVYDEADVLIRSGP</sequence>
<accession>A0A517QS69</accession>
<reference evidence="1 2" key="1">
    <citation type="submission" date="2019-02" db="EMBL/GenBank/DDBJ databases">
        <title>Deep-cultivation of Planctomycetes and their phenomic and genomic characterization uncovers novel biology.</title>
        <authorList>
            <person name="Wiegand S."/>
            <person name="Jogler M."/>
            <person name="Boedeker C."/>
            <person name="Pinto D."/>
            <person name="Vollmers J."/>
            <person name="Rivas-Marin E."/>
            <person name="Kohn T."/>
            <person name="Peeters S.H."/>
            <person name="Heuer A."/>
            <person name="Rast P."/>
            <person name="Oberbeckmann S."/>
            <person name="Bunk B."/>
            <person name="Jeske O."/>
            <person name="Meyerdierks A."/>
            <person name="Storesund J.E."/>
            <person name="Kallscheuer N."/>
            <person name="Luecker S."/>
            <person name="Lage O.M."/>
            <person name="Pohl T."/>
            <person name="Merkel B.J."/>
            <person name="Hornburger P."/>
            <person name="Mueller R.-W."/>
            <person name="Bruemmer F."/>
            <person name="Labrenz M."/>
            <person name="Spormann A.M."/>
            <person name="Op den Camp H."/>
            <person name="Overmann J."/>
            <person name="Amann R."/>
            <person name="Jetten M.S.M."/>
            <person name="Mascher T."/>
            <person name="Medema M.H."/>
            <person name="Devos D.P."/>
            <person name="Kaster A.-K."/>
            <person name="Ovreas L."/>
            <person name="Rohde M."/>
            <person name="Galperin M.Y."/>
            <person name="Jogler C."/>
        </authorList>
    </citation>
    <scope>NUCLEOTIDE SEQUENCE [LARGE SCALE GENOMIC DNA]</scope>
    <source>
        <strain evidence="1 2">Mal48</strain>
    </source>
</reference>
<keyword evidence="2" id="KW-1185">Reference proteome</keyword>
<dbReference type="EMBL" id="CP036267">
    <property type="protein sequence ID" value="QDT34463.1"/>
    <property type="molecule type" value="Genomic_DNA"/>
</dbReference>
<dbReference type="Proteomes" id="UP000315724">
    <property type="component" value="Chromosome"/>
</dbReference>
<dbReference type="KEGG" id="tpol:Mal48_37230"/>
<gene>
    <name evidence="1" type="ORF">Mal48_37230</name>
</gene>
<name>A0A517QS69_9PLAN</name>
<dbReference type="RefSeq" id="WP_145202439.1">
    <property type="nucleotide sequence ID" value="NZ_CP036267.1"/>
</dbReference>
<evidence type="ECO:0000313" key="1">
    <source>
        <dbReference type="EMBL" id="QDT34463.1"/>
    </source>
</evidence>
<evidence type="ECO:0000313" key="2">
    <source>
        <dbReference type="Proteomes" id="UP000315724"/>
    </source>
</evidence>
<protein>
    <submittedName>
        <fullName evidence="1">Uncharacterized protein</fullName>
    </submittedName>
</protein>
<proteinExistence type="predicted"/>
<dbReference type="AlphaFoldDB" id="A0A517QS69"/>
<dbReference type="OrthoDB" id="3078617at2"/>